<sequence>MLRLHLTLMLVCVLRASLLADGANIRLAGGSHSCSGRVEVYYNNQWGTVCDDSWDMNDAQVVCRQLGCGNAVSAPQSAHFGQGRGPIWLDDVQCSGSESAITQCSHNGFGKHNCGHSEDAGVTC</sequence>
<evidence type="ECO:0000313" key="1">
    <source>
        <dbReference type="EMBL" id="MCI4384778.1"/>
    </source>
</evidence>
<gene>
    <name evidence="1" type="ORF">PGIGA_G00042600</name>
</gene>
<dbReference type="Proteomes" id="UP000829447">
    <property type="component" value="Linkage Group LG13"/>
</dbReference>
<evidence type="ECO:0000313" key="2">
    <source>
        <dbReference type="Proteomes" id="UP000829447"/>
    </source>
</evidence>
<accession>A0ACC5X0E7</accession>
<keyword evidence="2" id="KW-1185">Reference proteome</keyword>
<comment type="caution">
    <text evidence="1">The sequence shown here is derived from an EMBL/GenBank/DDBJ whole genome shotgun (WGS) entry which is preliminary data.</text>
</comment>
<name>A0ACC5X0E7_PANGG</name>
<proteinExistence type="predicted"/>
<protein>
    <submittedName>
        <fullName evidence="1">Uncharacterized protein</fullName>
    </submittedName>
</protein>
<organism evidence="1 2">
    <name type="scientific">Pangasianodon gigas</name>
    <name type="common">Mekong giant catfish</name>
    <name type="synonym">Pangasius gigas</name>
    <dbReference type="NCBI Taxonomy" id="30993"/>
    <lineage>
        <taxon>Eukaryota</taxon>
        <taxon>Metazoa</taxon>
        <taxon>Chordata</taxon>
        <taxon>Craniata</taxon>
        <taxon>Vertebrata</taxon>
        <taxon>Euteleostomi</taxon>
        <taxon>Actinopterygii</taxon>
        <taxon>Neopterygii</taxon>
        <taxon>Teleostei</taxon>
        <taxon>Ostariophysi</taxon>
        <taxon>Siluriformes</taxon>
        <taxon>Pangasiidae</taxon>
        <taxon>Pangasianodon</taxon>
    </lineage>
</organism>
<dbReference type="EMBL" id="CM040466">
    <property type="protein sequence ID" value="MCI4384778.1"/>
    <property type="molecule type" value="Genomic_DNA"/>
</dbReference>
<feature type="non-terminal residue" evidence="1">
    <location>
        <position position="124"/>
    </location>
</feature>
<reference evidence="1 2" key="1">
    <citation type="journal article" date="2022" name="bioRxiv">
        <title>An ancient truncated duplication of the anti-Mullerian hormone receptor type 2 gene is a potential conserved master sex determinant in the Pangasiidae catfish family.</title>
        <authorList>
            <person name="Wen M."/>
            <person name="Pan Q."/>
            <person name="Jouanno E."/>
            <person name="Montfort J."/>
            <person name="Zahm M."/>
            <person name="Cabau C."/>
            <person name="Klopp C."/>
            <person name="Iampietro C."/>
            <person name="Roques C."/>
            <person name="Bouchez O."/>
            <person name="Castinel A."/>
            <person name="Donnadieu C."/>
            <person name="Parrinello H."/>
            <person name="Poncet C."/>
            <person name="Belmonte E."/>
            <person name="Gautier V."/>
            <person name="Avarre J.-C."/>
            <person name="Dugue R."/>
            <person name="Gustiano R."/>
            <person name="Ha T.T.T."/>
            <person name="Campet M."/>
            <person name="Sriphairoj K."/>
            <person name="Ribolli J."/>
            <person name="de Almeida F.L."/>
            <person name="Desvignes T."/>
            <person name="Postlethwait J.H."/>
            <person name="Bucao C.F."/>
            <person name="Robinson-Rechavi M."/>
            <person name="Bobe J."/>
            <person name="Herpin A."/>
            <person name="Guiguen Y."/>
        </authorList>
    </citation>
    <scope>NUCLEOTIDE SEQUENCE [LARGE SCALE GENOMIC DNA]</scope>
    <source>
        <strain evidence="1">YG-Dec2019</strain>
    </source>
</reference>